<dbReference type="EMBL" id="SPHZ02000003">
    <property type="protein sequence ID" value="KAF0925744.1"/>
    <property type="molecule type" value="Genomic_DNA"/>
</dbReference>
<dbReference type="Proteomes" id="UP000479710">
    <property type="component" value="Unassembled WGS sequence"/>
</dbReference>
<name>A0A6G1EM96_9ORYZ</name>
<evidence type="ECO:0000313" key="2">
    <source>
        <dbReference type="Proteomes" id="UP000479710"/>
    </source>
</evidence>
<evidence type="ECO:0000313" key="1">
    <source>
        <dbReference type="EMBL" id="KAF0925744.1"/>
    </source>
</evidence>
<proteinExistence type="predicted"/>
<sequence length="86" mass="9488">MSSIKRSSPSTDVGPVIVKASANGLEEISNMNYNYENNGFRGSGRVRDGRVSTLACMACTAASRDCGHRFHSKYIAKWFFKSMNNC</sequence>
<comment type="caution">
    <text evidence="1">The sequence shown here is derived from an EMBL/GenBank/DDBJ whole genome shotgun (WGS) entry which is preliminary data.</text>
</comment>
<dbReference type="AlphaFoldDB" id="A0A6G1EM96"/>
<organism evidence="1 2">
    <name type="scientific">Oryza meyeriana var. granulata</name>
    <dbReference type="NCBI Taxonomy" id="110450"/>
    <lineage>
        <taxon>Eukaryota</taxon>
        <taxon>Viridiplantae</taxon>
        <taxon>Streptophyta</taxon>
        <taxon>Embryophyta</taxon>
        <taxon>Tracheophyta</taxon>
        <taxon>Spermatophyta</taxon>
        <taxon>Magnoliopsida</taxon>
        <taxon>Liliopsida</taxon>
        <taxon>Poales</taxon>
        <taxon>Poaceae</taxon>
        <taxon>BOP clade</taxon>
        <taxon>Oryzoideae</taxon>
        <taxon>Oryzeae</taxon>
        <taxon>Oryzinae</taxon>
        <taxon>Oryza</taxon>
        <taxon>Oryza meyeriana</taxon>
    </lineage>
</organism>
<reference evidence="1 2" key="1">
    <citation type="submission" date="2019-11" db="EMBL/GenBank/DDBJ databases">
        <title>Whole genome sequence of Oryza granulata.</title>
        <authorList>
            <person name="Li W."/>
        </authorList>
    </citation>
    <scope>NUCLEOTIDE SEQUENCE [LARGE SCALE GENOMIC DNA]</scope>
    <source>
        <strain evidence="2">cv. Menghai</strain>
        <tissue evidence="1">Leaf</tissue>
    </source>
</reference>
<protein>
    <submittedName>
        <fullName evidence="1">Uncharacterized protein</fullName>
    </submittedName>
</protein>
<keyword evidence="2" id="KW-1185">Reference proteome</keyword>
<gene>
    <name evidence="1" type="ORF">E2562_017301</name>
</gene>
<accession>A0A6G1EM96</accession>